<dbReference type="Proteomes" id="UP001153709">
    <property type="component" value="Chromosome 9"/>
</dbReference>
<dbReference type="AlphaFoldDB" id="A0A9N9T847"/>
<sequence length="223" mass="26013">MRVCMLRSGIEEEHTEKDNLCQNIHCLRIEFRGKKSEKQKKNEGIEKRDFWANQSYIHFNKENNSSDYLEVEDMCIEVENIPQVEEAETTGSVLPDHIISFIEQCNAMLDEHLALFYEVPTMSNWCMKKPLSDKELQEIVDNWNDSEDDCDVSDIENLNDDVDLENIDISKIPVVFEDELSGADLENTAENDGEQIENIVDIRNELDENVNETENEYKREDLD</sequence>
<evidence type="ECO:0000256" key="1">
    <source>
        <dbReference type="SAM" id="MobiDB-lite"/>
    </source>
</evidence>
<organism evidence="2 3">
    <name type="scientific">Diabrotica balteata</name>
    <name type="common">Banded cucumber beetle</name>
    <dbReference type="NCBI Taxonomy" id="107213"/>
    <lineage>
        <taxon>Eukaryota</taxon>
        <taxon>Metazoa</taxon>
        <taxon>Ecdysozoa</taxon>
        <taxon>Arthropoda</taxon>
        <taxon>Hexapoda</taxon>
        <taxon>Insecta</taxon>
        <taxon>Pterygota</taxon>
        <taxon>Neoptera</taxon>
        <taxon>Endopterygota</taxon>
        <taxon>Coleoptera</taxon>
        <taxon>Polyphaga</taxon>
        <taxon>Cucujiformia</taxon>
        <taxon>Chrysomeloidea</taxon>
        <taxon>Chrysomelidae</taxon>
        <taxon>Galerucinae</taxon>
        <taxon>Diabroticina</taxon>
        <taxon>Diabroticites</taxon>
        <taxon>Diabrotica</taxon>
    </lineage>
</organism>
<protein>
    <submittedName>
        <fullName evidence="2">Uncharacterized protein</fullName>
    </submittedName>
</protein>
<feature type="region of interest" description="Disordered" evidence="1">
    <location>
        <begin position="204"/>
        <end position="223"/>
    </location>
</feature>
<keyword evidence="3" id="KW-1185">Reference proteome</keyword>
<evidence type="ECO:0000313" key="3">
    <source>
        <dbReference type="Proteomes" id="UP001153709"/>
    </source>
</evidence>
<dbReference type="EMBL" id="OU898284">
    <property type="protein sequence ID" value="CAG9840689.1"/>
    <property type="molecule type" value="Genomic_DNA"/>
</dbReference>
<name>A0A9N9T847_DIABA</name>
<accession>A0A9N9T847</accession>
<dbReference type="OrthoDB" id="10534655at2759"/>
<proteinExistence type="predicted"/>
<reference evidence="2" key="1">
    <citation type="submission" date="2022-01" db="EMBL/GenBank/DDBJ databases">
        <authorList>
            <person name="King R."/>
        </authorList>
    </citation>
    <scope>NUCLEOTIDE SEQUENCE</scope>
</reference>
<evidence type="ECO:0000313" key="2">
    <source>
        <dbReference type="EMBL" id="CAG9840689.1"/>
    </source>
</evidence>
<gene>
    <name evidence="2" type="ORF">DIABBA_LOCUS13313</name>
</gene>